<dbReference type="FunFam" id="2.80.10.50:FF:000092">
    <property type="entry name" value="recombining binding protein suppressor of hairless"/>
    <property type="match status" value="1"/>
</dbReference>
<proteinExistence type="inferred from homology"/>
<dbReference type="SUPFAM" id="SSF49417">
    <property type="entry name" value="p53-like transcription factors"/>
    <property type="match status" value="1"/>
</dbReference>
<keyword evidence="4" id="KW-0238">DNA-binding</keyword>
<evidence type="ECO:0000256" key="5">
    <source>
        <dbReference type="ARBA" id="ARBA00023163"/>
    </source>
</evidence>
<dbReference type="InterPro" id="IPR040159">
    <property type="entry name" value="CLS_fam"/>
</dbReference>
<dbReference type="SUPFAM" id="SSF110217">
    <property type="entry name" value="DNA-binding protein LAG-1 (CSL)"/>
    <property type="match status" value="1"/>
</dbReference>
<comment type="similarity">
    <text evidence="2">Belongs to the Su(H) family.</text>
</comment>
<evidence type="ECO:0000313" key="9">
    <source>
        <dbReference type="EMBL" id="VDM83831.1"/>
    </source>
</evidence>
<dbReference type="EMBL" id="UYYB01125636">
    <property type="protein sequence ID" value="VDM83831.1"/>
    <property type="molecule type" value="Genomic_DNA"/>
</dbReference>
<dbReference type="Gene3D" id="2.80.10.50">
    <property type="match status" value="1"/>
</dbReference>
<gene>
    <name evidence="9" type="ORF">SVUK_LOCUS18829</name>
</gene>
<feature type="domain" description="RBP-J/Cbf11/Cbf12 DNA binding" evidence="7">
    <location>
        <begin position="5"/>
        <end position="143"/>
    </location>
</feature>
<feature type="domain" description="Beta-trefoil DNA-binding" evidence="8">
    <location>
        <begin position="147"/>
        <end position="283"/>
    </location>
</feature>
<organism evidence="9 10">
    <name type="scientific">Strongylus vulgaris</name>
    <name type="common">Blood worm</name>
    <dbReference type="NCBI Taxonomy" id="40348"/>
    <lineage>
        <taxon>Eukaryota</taxon>
        <taxon>Metazoa</taxon>
        <taxon>Ecdysozoa</taxon>
        <taxon>Nematoda</taxon>
        <taxon>Chromadorea</taxon>
        <taxon>Rhabditida</taxon>
        <taxon>Rhabditina</taxon>
        <taxon>Rhabditomorpha</taxon>
        <taxon>Strongyloidea</taxon>
        <taxon>Strongylidae</taxon>
        <taxon>Strongylus</taxon>
    </lineage>
</organism>
<evidence type="ECO:0008006" key="11">
    <source>
        <dbReference type="Google" id="ProtNLM"/>
    </source>
</evidence>
<reference evidence="9 10" key="1">
    <citation type="submission" date="2018-11" db="EMBL/GenBank/DDBJ databases">
        <authorList>
            <consortium name="Pathogen Informatics"/>
        </authorList>
    </citation>
    <scope>NUCLEOTIDE SEQUENCE [LARGE SCALE GENOMIC DNA]</scope>
</reference>
<evidence type="ECO:0000256" key="1">
    <source>
        <dbReference type="ARBA" id="ARBA00004123"/>
    </source>
</evidence>
<dbReference type="SMART" id="SM01267">
    <property type="entry name" value="LAG1_DNAbind"/>
    <property type="match status" value="1"/>
</dbReference>
<dbReference type="GO" id="GO:0005634">
    <property type="term" value="C:nucleus"/>
    <property type="evidence" value="ECO:0007669"/>
    <property type="project" value="UniProtKB-SubCell"/>
</dbReference>
<keyword evidence="10" id="KW-1185">Reference proteome</keyword>
<dbReference type="SMART" id="SM01268">
    <property type="entry name" value="BTD"/>
    <property type="match status" value="1"/>
</dbReference>
<keyword evidence="6" id="KW-0539">Nucleus</keyword>
<dbReference type="AlphaFoldDB" id="A0A3P7JDX1"/>
<dbReference type="Pfam" id="PF09271">
    <property type="entry name" value="LAG1-DNAbind"/>
    <property type="match status" value="1"/>
</dbReference>
<evidence type="ECO:0000256" key="6">
    <source>
        <dbReference type="ARBA" id="ARBA00023242"/>
    </source>
</evidence>
<feature type="non-terminal residue" evidence="9">
    <location>
        <position position="283"/>
    </location>
</feature>
<dbReference type="InterPro" id="IPR015350">
    <property type="entry name" value="Beta-trefoil_DNA-bd_dom"/>
</dbReference>
<comment type="subcellular location">
    <subcellularLocation>
        <location evidence="1">Nucleus</location>
    </subcellularLocation>
</comment>
<dbReference type="InterPro" id="IPR015351">
    <property type="entry name" value="RBP-J/Cbf11/Cbf12_DNA-bd"/>
</dbReference>
<name>A0A3P7JDX1_STRVU</name>
<protein>
    <recommendedName>
        <fullName evidence="11">RBP-J/Cbf11/Cbf12 DNA binding domain-containing protein</fullName>
    </recommendedName>
</protein>
<accession>A0A3P7JDX1</accession>
<evidence type="ECO:0000259" key="7">
    <source>
        <dbReference type="SMART" id="SM01267"/>
    </source>
</evidence>
<sequence>MISFRFFCPPPCIYLLGEGWKEKRNRVEALYKSFKEHQKRMGVAPELGPEHERISEQQASELCAFIGIGAPSDQERQQLDFSNGKDYCAAKTLYISDSDKRKYFELSIQFFYGCGVEIGLFLSQRIKVISKPSKKKQSMKNTDCKYLCIASGTKVALFNRLRSQTVSTRYLHVDNGAFHASSTKWGAFTIHLFDDEPTAPESENFTVKDGFVYYGSVVKLVDSVTGIALPRLKIRKVDKQHVILDATTNEEPVSQLHKCAFQMIDNETVYLCLSHDKIIQHQV</sequence>
<dbReference type="Proteomes" id="UP000270094">
    <property type="component" value="Unassembled WGS sequence"/>
</dbReference>
<keyword evidence="3" id="KW-0805">Transcription regulation</keyword>
<evidence type="ECO:0000256" key="2">
    <source>
        <dbReference type="ARBA" id="ARBA00009704"/>
    </source>
</evidence>
<dbReference type="InterPro" id="IPR036358">
    <property type="entry name" value="BTD_sf"/>
</dbReference>
<dbReference type="OrthoDB" id="5600360at2759"/>
<dbReference type="GO" id="GO:0001228">
    <property type="term" value="F:DNA-binding transcription activator activity, RNA polymerase II-specific"/>
    <property type="evidence" value="ECO:0007669"/>
    <property type="project" value="InterPro"/>
</dbReference>
<dbReference type="PANTHER" id="PTHR10665">
    <property type="entry name" value="RECOMBINING BINDING PROTEIN SUPPRESSOR OF HAIRLESS"/>
    <property type="match status" value="1"/>
</dbReference>
<dbReference type="Pfam" id="PF09270">
    <property type="entry name" value="BTD"/>
    <property type="match status" value="1"/>
</dbReference>
<evidence type="ECO:0000313" key="10">
    <source>
        <dbReference type="Proteomes" id="UP000270094"/>
    </source>
</evidence>
<dbReference type="InterPro" id="IPR008967">
    <property type="entry name" value="p53-like_TF_DNA-bd_sf"/>
</dbReference>
<dbReference type="GO" id="GO:0000978">
    <property type="term" value="F:RNA polymerase II cis-regulatory region sequence-specific DNA binding"/>
    <property type="evidence" value="ECO:0007669"/>
    <property type="project" value="InterPro"/>
</dbReference>
<keyword evidence="5" id="KW-0804">Transcription</keyword>
<evidence type="ECO:0000256" key="4">
    <source>
        <dbReference type="ARBA" id="ARBA00023125"/>
    </source>
</evidence>
<evidence type="ECO:0000259" key="8">
    <source>
        <dbReference type="SMART" id="SM01268"/>
    </source>
</evidence>
<evidence type="ECO:0000256" key="3">
    <source>
        <dbReference type="ARBA" id="ARBA00023015"/>
    </source>
</evidence>